<feature type="transmembrane region" description="Helical" evidence="15">
    <location>
        <begin position="166"/>
        <end position="184"/>
    </location>
</feature>
<evidence type="ECO:0000256" key="12">
    <source>
        <dbReference type="ARBA" id="ARBA00022989"/>
    </source>
</evidence>
<keyword evidence="10" id="KW-0418">Kinase</keyword>
<dbReference type="InterPro" id="IPR003594">
    <property type="entry name" value="HATPase_dom"/>
</dbReference>
<dbReference type="PANTHER" id="PTHR44936">
    <property type="entry name" value="SENSOR PROTEIN CREC"/>
    <property type="match status" value="1"/>
</dbReference>
<dbReference type="SUPFAM" id="SSF55874">
    <property type="entry name" value="ATPase domain of HSP90 chaperone/DNA topoisomerase II/histidine kinase"/>
    <property type="match status" value="1"/>
</dbReference>
<evidence type="ECO:0000256" key="1">
    <source>
        <dbReference type="ARBA" id="ARBA00000085"/>
    </source>
</evidence>
<evidence type="ECO:0000256" key="3">
    <source>
        <dbReference type="ARBA" id="ARBA00012438"/>
    </source>
</evidence>
<evidence type="ECO:0000259" key="17">
    <source>
        <dbReference type="PROSITE" id="PS50885"/>
    </source>
</evidence>
<dbReference type="RefSeq" id="WP_212676875.1">
    <property type="nucleotide sequence ID" value="NZ_JAGSPJ010000008.1"/>
</dbReference>
<dbReference type="EMBL" id="JAGSPJ010000008">
    <property type="protein sequence ID" value="MBR7801777.1"/>
    <property type="molecule type" value="Genomic_DNA"/>
</dbReference>
<sequence>MKRFDTVSVRIFSVLLLGILCSAALTWWLAFGERQTSISNERNSYRTDRAKHAEQLIHAIDALPAANRDGLLKAIHRFGLKVVPVPTQVPAYEASTPYGIALSERLSKSFKIIPLPPAPENCLMRLDDRGPSEACEALIFVLSDGSGLHQTIFPARPPSTPIQPETYFYLALFLACIAALALFVSRMTIRPLQHLAQAATDLGQDINRPALTEGGPKEIRQAVSAFNFMQLRIRDHIQQRTQMLAAITHDLQTPLTRLRLRLEKVNDVELHDKLVGDLSNMQLMVKEGLDLARSMDSNETLQALDIDSLIDSLCSDACDAGHEVSLVDKSGATVMARPQALRRCINNLLDNAIKYGNRAQIHLLQSNELKQKWLHICVRDNGPGIPADQQHRVFEPFFRIESSRSRETGGTGLGLTIALNIARQHNGKLSLTNLDDGGLEVRLSLPIKR</sequence>
<keyword evidence="5" id="KW-0997">Cell inner membrane</keyword>
<dbReference type="AlphaFoldDB" id="A0A941E637"/>
<dbReference type="Pfam" id="PF02518">
    <property type="entry name" value="HATPase_c"/>
    <property type="match status" value="1"/>
</dbReference>
<dbReference type="Proteomes" id="UP000678545">
    <property type="component" value="Unassembled WGS sequence"/>
</dbReference>
<keyword evidence="13" id="KW-0902">Two-component regulatory system</keyword>
<evidence type="ECO:0000256" key="15">
    <source>
        <dbReference type="SAM" id="Phobius"/>
    </source>
</evidence>
<dbReference type="InterPro" id="IPR036890">
    <property type="entry name" value="HATPase_C_sf"/>
</dbReference>
<keyword evidence="12 15" id="KW-1133">Transmembrane helix</keyword>
<evidence type="ECO:0000256" key="8">
    <source>
        <dbReference type="ARBA" id="ARBA00022692"/>
    </source>
</evidence>
<dbReference type="Gene3D" id="1.10.287.130">
    <property type="match status" value="1"/>
</dbReference>
<comment type="caution">
    <text evidence="18">The sequence shown here is derived from an EMBL/GenBank/DDBJ whole genome shotgun (WGS) entry which is preliminary data.</text>
</comment>
<dbReference type="InterPro" id="IPR050980">
    <property type="entry name" value="2C_sensor_his_kinase"/>
</dbReference>
<keyword evidence="8 15" id="KW-0812">Transmembrane</keyword>
<evidence type="ECO:0000256" key="2">
    <source>
        <dbReference type="ARBA" id="ARBA00004429"/>
    </source>
</evidence>
<keyword evidence="7" id="KW-0808">Transferase</keyword>
<protein>
    <recommendedName>
        <fullName evidence="3">histidine kinase</fullName>
        <ecNumber evidence="3">2.7.13.3</ecNumber>
    </recommendedName>
</protein>
<dbReference type="GO" id="GO:0005886">
    <property type="term" value="C:plasma membrane"/>
    <property type="evidence" value="ECO:0007669"/>
    <property type="project" value="UniProtKB-SubCell"/>
</dbReference>
<evidence type="ECO:0000256" key="11">
    <source>
        <dbReference type="ARBA" id="ARBA00022840"/>
    </source>
</evidence>
<keyword evidence="4" id="KW-1003">Cell membrane</keyword>
<evidence type="ECO:0000256" key="5">
    <source>
        <dbReference type="ARBA" id="ARBA00022519"/>
    </source>
</evidence>
<dbReference type="InterPro" id="IPR036097">
    <property type="entry name" value="HisK_dim/P_sf"/>
</dbReference>
<evidence type="ECO:0000256" key="6">
    <source>
        <dbReference type="ARBA" id="ARBA00022553"/>
    </source>
</evidence>
<feature type="domain" description="HAMP" evidence="17">
    <location>
        <begin position="186"/>
        <end position="238"/>
    </location>
</feature>
<evidence type="ECO:0000256" key="4">
    <source>
        <dbReference type="ARBA" id="ARBA00022475"/>
    </source>
</evidence>
<dbReference type="InterPro" id="IPR004358">
    <property type="entry name" value="Sig_transdc_His_kin-like_C"/>
</dbReference>
<dbReference type="InterPro" id="IPR003661">
    <property type="entry name" value="HisK_dim/P_dom"/>
</dbReference>
<evidence type="ECO:0000256" key="14">
    <source>
        <dbReference type="ARBA" id="ARBA00023136"/>
    </source>
</evidence>
<dbReference type="SMART" id="SM00387">
    <property type="entry name" value="HATPase_c"/>
    <property type="match status" value="1"/>
</dbReference>
<dbReference type="PROSITE" id="PS50109">
    <property type="entry name" value="HIS_KIN"/>
    <property type="match status" value="1"/>
</dbReference>
<dbReference type="PANTHER" id="PTHR44936:SF5">
    <property type="entry name" value="SENSOR HISTIDINE KINASE ENVZ"/>
    <property type="match status" value="1"/>
</dbReference>
<gene>
    <name evidence="18" type="ORF">KDM90_17325</name>
</gene>
<name>A0A941E637_9BURK</name>
<dbReference type="PRINTS" id="PR00344">
    <property type="entry name" value="BCTRLSENSOR"/>
</dbReference>
<evidence type="ECO:0000256" key="10">
    <source>
        <dbReference type="ARBA" id="ARBA00022777"/>
    </source>
</evidence>
<keyword evidence="14 15" id="KW-0472">Membrane</keyword>
<dbReference type="Pfam" id="PF00672">
    <property type="entry name" value="HAMP"/>
    <property type="match status" value="1"/>
</dbReference>
<evidence type="ECO:0000259" key="16">
    <source>
        <dbReference type="PROSITE" id="PS50109"/>
    </source>
</evidence>
<dbReference type="GO" id="GO:0005524">
    <property type="term" value="F:ATP binding"/>
    <property type="evidence" value="ECO:0007669"/>
    <property type="project" value="UniProtKB-KW"/>
</dbReference>
<evidence type="ECO:0000256" key="9">
    <source>
        <dbReference type="ARBA" id="ARBA00022741"/>
    </source>
</evidence>
<comment type="subcellular location">
    <subcellularLocation>
        <location evidence="2">Cell inner membrane</location>
        <topology evidence="2">Multi-pass membrane protein</topology>
    </subcellularLocation>
</comment>
<dbReference type="InterPro" id="IPR003660">
    <property type="entry name" value="HAMP_dom"/>
</dbReference>
<dbReference type="PROSITE" id="PS50885">
    <property type="entry name" value="HAMP"/>
    <property type="match status" value="1"/>
</dbReference>
<evidence type="ECO:0000313" key="19">
    <source>
        <dbReference type="Proteomes" id="UP000678545"/>
    </source>
</evidence>
<dbReference type="CDD" id="cd00082">
    <property type="entry name" value="HisKA"/>
    <property type="match status" value="1"/>
</dbReference>
<dbReference type="InterPro" id="IPR005467">
    <property type="entry name" value="His_kinase_dom"/>
</dbReference>
<keyword evidence="11" id="KW-0067">ATP-binding</keyword>
<keyword evidence="6" id="KW-0597">Phosphoprotein</keyword>
<dbReference type="GO" id="GO:0000155">
    <property type="term" value="F:phosphorelay sensor kinase activity"/>
    <property type="evidence" value="ECO:0007669"/>
    <property type="project" value="InterPro"/>
</dbReference>
<reference evidence="18" key="1">
    <citation type="submission" date="2021-04" db="EMBL/GenBank/DDBJ databases">
        <title>novel species isolated from subtropical streams in China.</title>
        <authorList>
            <person name="Lu H."/>
        </authorList>
    </citation>
    <scope>NUCLEOTIDE SEQUENCE</scope>
    <source>
        <strain evidence="18">FT137W</strain>
    </source>
</reference>
<dbReference type="SUPFAM" id="SSF47384">
    <property type="entry name" value="Homodimeric domain of signal transducing histidine kinase"/>
    <property type="match status" value="1"/>
</dbReference>
<dbReference type="EC" id="2.7.13.3" evidence="3"/>
<feature type="domain" description="Histidine kinase" evidence="16">
    <location>
        <begin position="246"/>
        <end position="449"/>
    </location>
</feature>
<evidence type="ECO:0000256" key="13">
    <source>
        <dbReference type="ARBA" id="ARBA00023012"/>
    </source>
</evidence>
<keyword evidence="19" id="KW-1185">Reference proteome</keyword>
<organism evidence="18 19">
    <name type="scientific">Undibacterium fentianense</name>
    <dbReference type="NCBI Taxonomy" id="2828728"/>
    <lineage>
        <taxon>Bacteria</taxon>
        <taxon>Pseudomonadati</taxon>
        <taxon>Pseudomonadota</taxon>
        <taxon>Betaproteobacteria</taxon>
        <taxon>Burkholderiales</taxon>
        <taxon>Oxalobacteraceae</taxon>
        <taxon>Undibacterium</taxon>
    </lineage>
</organism>
<keyword evidence="9" id="KW-0547">Nucleotide-binding</keyword>
<dbReference type="Gene3D" id="3.30.565.10">
    <property type="entry name" value="Histidine kinase-like ATPase, C-terminal domain"/>
    <property type="match status" value="1"/>
</dbReference>
<comment type="catalytic activity">
    <reaction evidence="1">
        <text>ATP + protein L-histidine = ADP + protein N-phospho-L-histidine.</text>
        <dbReference type="EC" id="2.7.13.3"/>
    </reaction>
</comment>
<dbReference type="SMART" id="SM00388">
    <property type="entry name" value="HisKA"/>
    <property type="match status" value="1"/>
</dbReference>
<evidence type="ECO:0000313" key="18">
    <source>
        <dbReference type="EMBL" id="MBR7801777.1"/>
    </source>
</evidence>
<proteinExistence type="predicted"/>
<accession>A0A941E637</accession>
<evidence type="ECO:0000256" key="7">
    <source>
        <dbReference type="ARBA" id="ARBA00022679"/>
    </source>
</evidence>